<dbReference type="GO" id="GO:0046854">
    <property type="term" value="P:phosphatidylinositol phosphate biosynthetic process"/>
    <property type="evidence" value="ECO:0007669"/>
    <property type="project" value="InterPro"/>
</dbReference>
<protein>
    <recommendedName>
        <fullName evidence="3">PI3K/PI4K catalytic domain-containing protein</fullName>
    </recommendedName>
</protein>
<keyword evidence="5" id="KW-1185">Reference proteome</keyword>
<keyword evidence="1" id="KW-0808">Transferase</keyword>
<evidence type="ECO:0000256" key="2">
    <source>
        <dbReference type="ARBA" id="ARBA00022777"/>
    </source>
</evidence>
<proteinExistence type="predicted"/>
<dbReference type="KEGG" id="tva:4764962"/>
<feature type="domain" description="PI3K/PI4K catalytic" evidence="3">
    <location>
        <begin position="1"/>
        <end position="95"/>
    </location>
</feature>
<dbReference type="SUPFAM" id="SSF56112">
    <property type="entry name" value="Protein kinase-like (PK-like)"/>
    <property type="match status" value="1"/>
</dbReference>
<dbReference type="EMBL" id="DS113408">
    <property type="protein sequence ID" value="EAY07076.1"/>
    <property type="molecule type" value="Genomic_DNA"/>
</dbReference>
<accession>A2EJT8</accession>
<keyword evidence="2" id="KW-0418">Kinase</keyword>
<dbReference type="STRING" id="5722.A2EJT8"/>
<dbReference type="InterPro" id="IPR011009">
    <property type="entry name" value="Kinase-like_dom_sf"/>
</dbReference>
<dbReference type="PANTHER" id="PTHR10048:SF7">
    <property type="entry name" value="PHOSPHATIDYLINOSITOL 3-KINASE CATALYTIC SUBUNIT TYPE 3"/>
    <property type="match status" value="1"/>
</dbReference>
<evidence type="ECO:0000313" key="4">
    <source>
        <dbReference type="EMBL" id="EAY07076.1"/>
    </source>
</evidence>
<dbReference type="InterPro" id="IPR000403">
    <property type="entry name" value="PI3/4_kinase_cat_dom"/>
</dbReference>
<organism evidence="4 5">
    <name type="scientific">Trichomonas vaginalis (strain ATCC PRA-98 / G3)</name>
    <dbReference type="NCBI Taxonomy" id="412133"/>
    <lineage>
        <taxon>Eukaryota</taxon>
        <taxon>Metamonada</taxon>
        <taxon>Parabasalia</taxon>
        <taxon>Trichomonadida</taxon>
        <taxon>Trichomonadidae</taxon>
        <taxon>Trichomonas</taxon>
    </lineage>
</organism>
<dbReference type="GO" id="GO:0016301">
    <property type="term" value="F:kinase activity"/>
    <property type="evidence" value="ECO:0007669"/>
    <property type="project" value="UniProtKB-KW"/>
</dbReference>
<dbReference type="RefSeq" id="XP_001319299.1">
    <property type="nucleotide sequence ID" value="XM_001319264.1"/>
</dbReference>
<dbReference type="VEuPathDB" id="TrichDB:TVAGG3_0409470"/>
<dbReference type="PROSITE" id="PS50290">
    <property type="entry name" value="PI3_4_KINASE_3"/>
    <property type="match status" value="1"/>
</dbReference>
<dbReference type="eggNOG" id="KOG0906">
    <property type="taxonomic scope" value="Eukaryota"/>
</dbReference>
<dbReference type="VEuPathDB" id="TrichDB:TVAG_140500"/>
<dbReference type="InParanoid" id="A2EJT8"/>
<dbReference type="PANTHER" id="PTHR10048">
    <property type="entry name" value="PHOSPHATIDYLINOSITOL KINASE"/>
    <property type="match status" value="1"/>
</dbReference>
<dbReference type="Proteomes" id="UP000001542">
    <property type="component" value="Unassembled WGS sequence"/>
</dbReference>
<evidence type="ECO:0000313" key="5">
    <source>
        <dbReference type="Proteomes" id="UP000001542"/>
    </source>
</evidence>
<dbReference type="SMR" id="A2EJT8"/>
<sequence length="95" mass="11069">MTYLLKFGDRHDNNIIVIRDGHLLHIDYGFILGDVNKSFTPPVKLFREMVDIIDPENGLQEICDWICSTFNSLRNRARLILVLIELMFTAPLECF</sequence>
<evidence type="ECO:0000256" key="1">
    <source>
        <dbReference type="ARBA" id="ARBA00022679"/>
    </source>
</evidence>
<reference evidence="4" key="2">
    <citation type="journal article" date="2007" name="Science">
        <title>Draft genome sequence of the sexually transmitted pathogen Trichomonas vaginalis.</title>
        <authorList>
            <person name="Carlton J.M."/>
            <person name="Hirt R.P."/>
            <person name="Silva J.C."/>
            <person name="Delcher A.L."/>
            <person name="Schatz M."/>
            <person name="Zhao Q."/>
            <person name="Wortman J.R."/>
            <person name="Bidwell S.L."/>
            <person name="Alsmark U.C.M."/>
            <person name="Besteiro S."/>
            <person name="Sicheritz-Ponten T."/>
            <person name="Noel C.J."/>
            <person name="Dacks J.B."/>
            <person name="Foster P.G."/>
            <person name="Simillion C."/>
            <person name="Van de Peer Y."/>
            <person name="Miranda-Saavedra D."/>
            <person name="Barton G.J."/>
            <person name="Westrop G.D."/>
            <person name="Mueller S."/>
            <person name="Dessi D."/>
            <person name="Fiori P.L."/>
            <person name="Ren Q."/>
            <person name="Paulsen I."/>
            <person name="Zhang H."/>
            <person name="Bastida-Corcuera F.D."/>
            <person name="Simoes-Barbosa A."/>
            <person name="Brown M.T."/>
            <person name="Hayes R.D."/>
            <person name="Mukherjee M."/>
            <person name="Okumura C.Y."/>
            <person name="Schneider R."/>
            <person name="Smith A.J."/>
            <person name="Vanacova S."/>
            <person name="Villalvazo M."/>
            <person name="Haas B.J."/>
            <person name="Pertea M."/>
            <person name="Feldblyum T.V."/>
            <person name="Utterback T.R."/>
            <person name="Shu C.L."/>
            <person name="Osoegawa K."/>
            <person name="de Jong P.J."/>
            <person name="Hrdy I."/>
            <person name="Horvathova L."/>
            <person name="Zubacova Z."/>
            <person name="Dolezal P."/>
            <person name="Malik S.B."/>
            <person name="Logsdon J.M. Jr."/>
            <person name="Henze K."/>
            <person name="Gupta A."/>
            <person name="Wang C.C."/>
            <person name="Dunne R.L."/>
            <person name="Upcroft J.A."/>
            <person name="Upcroft P."/>
            <person name="White O."/>
            <person name="Salzberg S.L."/>
            <person name="Tang P."/>
            <person name="Chiu C.-H."/>
            <person name="Lee Y.-S."/>
            <person name="Embley T.M."/>
            <person name="Coombs G.H."/>
            <person name="Mottram J.C."/>
            <person name="Tachezy J."/>
            <person name="Fraser-Liggett C.M."/>
            <person name="Johnson P.J."/>
        </authorList>
    </citation>
    <scope>NUCLEOTIDE SEQUENCE [LARGE SCALE GENOMIC DNA]</scope>
    <source>
        <strain evidence="4">G3</strain>
    </source>
</reference>
<evidence type="ECO:0000259" key="3">
    <source>
        <dbReference type="PROSITE" id="PS50290"/>
    </source>
</evidence>
<dbReference type="InterPro" id="IPR036940">
    <property type="entry name" value="PI3/4_kinase_cat_sf"/>
</dbReference>
<dbReference type="InterPro" id="IPR015433">
    <property type="entry name" value="PI3/4_kinase"/>
</dbReference>
<dbReference type="AlphaFoldDB" id="A2EJT8"/>
<dbReference type="OrthoDB" id="10264149at2759"/>
<name>A2EJT8_TRIV3</name>
<gene>
    <name evidence="4" type="ORF">TVAG_140500</name>
</gene>
<dbReference type="Pfam" id="PF00454">
    <property type="entry name" value="PI3_PI4_kinase"/>
    <property type="match status" value="1"/>
</dbReference>
<reference evidence="4" key="1">
    <citation type="submission" date="2006-10" db="EMBL/GenBank/DDBJ databases">
        <authorList>
            <person name="Amadeo P."/>
            <person name="Zhao Q."/>
            <person name="Wortman J."/>
            <person name="Fraser-Liggett C."/>
            <person name="Carlton J."/>
        </authorList>
    </citation>
    <scope>NUCLEOTIDE SEQUENCE</scope>
    <source>
        <strain evidence="4">G3</strain>
    </source>
</reference>
<dbReference type="Gene3D" id="1.10.1070.11">
    <property type="entry name" value="Phosphatidylinositol 3-/4-kinase, catalytic domain"/>
    <property type="match status" value="1"/>
</dbReference>